<dbReference type="GO" id="GO:0032259">
    <property type="term" value="P:methylation"/>
    <property type="evidence" value="ECO:0007669"/>
    <property type="project" value="UniProtKB-KW"/>
</dbReference>
<keyword evidence="2 5" id="KW-0808">Transferase</keyword>
<proteinExistence type="predicted"/>
<protein>
    <submittedName>
        <fullName evidence="5">SAM-dependent methyltransferase</fullName>
    </submittedName>
</protein>
<evidence type="ECO:0000256" key="4">
    <source>
        <dbReference type="SAM" id="MobiDB-lite"/>
    </source>
</evidence>
<evidence type="ECO:0000256" key="3">
    <source>
        <dbReference type="ARBA" id="ARBA00022691"/>
    </source>
</evidence>
<reference evidence="5 6" key="1">
    <citation type="submission" date="2017-02" db="EMBL/GenBank/DDBJ databases">
        <title>Draft Genome Sequence of Streptomyces tsukubaensis F601, a Producer of the immunosuppressant tacrolimus FK506.</title>
        <authorList>
            <person name="Zong G."/>
            <person name="Zhong C."/>
            <person name="Fu J."/>
            <person name="Qin R."/>
            <person name="Cao G."/>
        </authorList>
    </citation>
    <scope>NUCLEOTIDE SEQUENCE [LARGE SCALE GENOMIC DNA]</scope>
    <source>
        <strain evidence="5 6">F601</strain>
    </source>
</reference>
<comment type="caution">
    <text evidence="5">The sequence shown here is derived from an EMBL/GenBank/DDBJ whole genome shotgun (WGS) entry which is preliminary data.</text>
</comment>
<dbReference type="SUPFAM" id="SSF53335">
    <property type="entry name" value="S-adenosyl-L-methionine-dependent methyltransferases"/>
    <property type="match status" value="1"/>
</dbReference>
<dbReference type="PANTHER" id="PTHR43464:SF19">
    <property type="entry name" value="UBIQUINONE BIOSYNTHESIS O-METHYLTRANSFERASE, MITOCHONDRIAL"/>
    <property type="match status" value="1"/>
</dbReference>
<dbReference type="GO" id="GO:0008757">
    <property type="term" value="F:S-adenosylmethionine-dependent methyltransferase activity"/>
    <property type="evidence" value="ECO:0007669"/>
    <property type="project" value="InterPro"/>
</dbReference>
<dbReference type="Proteomes" id="UP000190539">
    <property type="component" value="Unassembled WGS sequence"/>
</dbReference>
<accession>A0A1V4AHR7</accession>
<dbReference type="STRING" id="83656.B1H18_00735"/>
<keyword evidence="6" id="KW-1185">Reference proteome</keyword>
<keyword evidence="3" id="KW-0949">S-adenosyl-L-methionine</keyword>
<dbReference type="Pfam" id="PF05401">
    <property type="entry name" value="NodS"/>
    <property type="match status" value="1"/>
</dbReference>
<organism evidence="5 6">
    <name type="scientific">Streptomyces tsukubensis</name>
    <dbReference type="NCBI Taxonomy" id="83656"/>
    <lineage>
        <taxon>Bacteria</taxon>
        <taxon>Bacillati</taxon>
        <taxon>Actinomycetota</taxon>
        <taxon>Actinomycetes</taxon>
        <taxon>Kitasatosporales</taxon>
        <taxon>Streptomycetaceae</taxon>
        <taxon>Streptomyces</taxon>
    </lineage>
</organism>
<evidence type="ECO:0000313" key="5">
    <source>
        <dbReference type="EMBL" id="OON82993.1"/>
    </source>
</evidence>
<evidence type="ECO:0000313" key="6">
    <source>
        <dbReference type="Proteomes" id="UP000190539"/>
    </source>
</evidence>
<evidence type="ECO:0000256" key="2">
    <source>
        <dbReference type="ARBA" id="ARBA00022679"/>
    </source>
</evidence>
<dbReference type="RefSeq" id="WP_077964392.1">
    <property type="nucleotide sequence ID" value="NZ_CP045178.1"/>
</dbReference>
<dbReference type="GO" id="GO:0009312">
    <property type="term" value="P:oligosaccharide biosynthetic process"/>
    <property type="evidence" value="ECO:0007669"/>
    <property type="project" value="InterPro"/>
</dbReference>
<feature type="region of interest" description="Disordered" evidence="4">
    <location>
        <begin position="176"/>
        <end position="195"/>
    </location>
</feature>
<dbReference type="Gene3D" id="3.40.50.150">
    <property type="entry name" value="Vaccinia Virus protein VP39"/>
    <property type="match status" value="1"/>
</dbReference>
<keyword evidence="1 5" id="KW-0489">Methyltransferase</keyword>
<dbReference type="OrthoDB" id="116799at2"/>
<dbReference type="InterPro" id="IPR029063">
    <property type="entry name" value="SAM-dependent_MTases_sf"/>
</dbReference>
<dbReference type="AlphaFoldDB" id="A0A1V4AHR7"/>
<evidence type="ECO:0000256" key="1">
    <source>
        <dbReference type="ARBA" id="ARBA00022603"/>
    </source>
</evidence>
<name>A0A1V4AHR7_9ACTN</name>
<dbReference type="PANTHER" id="PTHR43464">
    <property type="entry name" value="METHYLTRANSFERASE"/>
    <property type="match status" value="1"/>
</dbReference>
<dbReference type="CDD" id="cd02440">
    <property type="entry name" value="AdoMet_MTases"/>
    <property type="match status" value="1"/>
</dbReference>
<dbReference type="InterPro" id="IPR008715">
    <property type="entry name" value="SAM-MeTfrase_NodS-like"/>
</dbReference>
<dbReference type="EMBL" id="MVFC01000001">
    <property type="protein sequence ID" value="OON82993.1"/>
    <property type="molecule type" value="Genomic_DNA"/>
</dbReference>
<gene>
    <name evidence="5" type="ORF">B1H18_00735</name>
</gene>
<sequence>MYADTGDPWDLAGRWYEERKYALTVAALPRRRYRSAFEPGCSVGVLTALLAPRCDRLLAADRVPSAVASARERTRDLPGTEVRGMTLPEEWPEGTFDLIVLSEMLYYFDDFELSCLLGRAVHSLEPGGTLVTAHWDHPVRDHLRTGSQLAPVLRATPGLVELSEYRDPDFVLQTFTRGAPDGSAPPSVAEAEGLV</sequence>